<comment type="caution">
    <text evidence="2">The sequence shown here is derived from an EMBL/GenBank/DDBJ whole genome shotgun (WGS) entry which is preliminary data.</text>
</comment>
<reference evidence="3" key="1">
    <citation type="journal article" date="2017" name="Nat. Microbiol.">
        <title>Global analysis of biosynthetic gene clusters reveals vast potential of secondary metabolite production in Penicillium species.</title>
        <authorList>
            <person name="Nielsen J.C."/>
            <person name="Grijseels S."/>
            <person name="Prigent S."/>
            <person name="Ji B."/>
            <person name="Dainat J."/>
            <person name="Nielsen K.F."/>
            <person name="Frisvad J.C."/>
            <person name="Workman M."/>
            <person name="Nielsen J."/>
        </authorList>
    </citation>
    <scope>NUCLEOTIDE SEQUENCE [LARGE SCALE GENOMIC DNA]</scope>
    <source>
        <strain evidence="3">IBT 31811</strain>
    </source>
</reference>
<dbReference type="STRING" id="416450.A0A1V6QD60"/>
<dbReference type="GO" id="GO:0000470">
    <property type="term" value="P:maturation of LSU-rRNA"/>
    <property type="evidence" value="ECO:0007669"/>
    <property type="project" value="TreeGrafter"/>
</dbReference>
<dbReference type="Proteomes" id="UP000191672">
    <property type="component" value="Unassembled WGS sequence"/>
</dbReference>
<evidence type="ECO:0000313" key="3">
    <source>
        <dbReference type="Proteomes" id="UP000191672"/>
    </source>
</evidence>
<dbReference type="GO" id="GO:0000460">
    <property type="term" value="P:maturation of 5.8S rRNA"/>
    <property type="evidence" value="ECO:0007669"/>
    <property type="project" value="TreeGrafter"/>
</dbReference>
<organism evidence="2 3">
    <name type="scientific">Penicillium antarcticum</name>
    <dbReference type="NCBI Taxonomy" id="416450"/>
    <lineage>
        <taxon>Eukaryota</taxon>
        <taxon>Fungi</taxon>
        <taxon>Dikarya</taxon>
        <taxon>Ascomycota</taxon>
        <taxon>Pezizomycotina</taxon>
        <taxon>Eurotiomycetes</taxon>
        <taxon>Eurotiomycetidae</taxon>
        <taxon>Eurotiales</taxon>
        <taxon>Aspergillaceae</taxon>
        <taxon>Penicillium</taxon>
    </lineage>
</organism>
<evidence type="ECO:0000313" key="2">
    <source>
        <dbReference type="EMBL" id="OQD86806.1"/>
    </source>
</evidence>
<sequence length="402" mass="44732">MAKVIFTAWKSKSELLDVRNEFYPTSSFEGPDLRAHGCAVVEAWKLRGNVPHHVEATALLTDAILHDDAQSNSIFSIRATYSAAFCRFVTGLVDTKIHGVRRTMFQRAMDLGLPASFVELRHEATHREPPSLVVLRKAAQRSLEWLWDNYWAGIADASYAPVLDHGDGTSVKAALEEALQPLLSGVDVDGQAISKKRKRDFGVSVAMQIISICNVSAGAVRVLAGVLLERGVLVPEERQFGETLNDTFREWDPVLQRVAESHPSFLRHLVEDMVNDLAFKSPDDAAESPSSEAIYLWLSHILTHSFWEFHRQSCPQSYVLQACDESPHHFTKLLSRHVKKQVDGTKKSHHSRSAAKNRVSKTQSTGNGSSSAASQLSEKLQQHGWGFVEKWDNRSLGVVSSN</sequence>
<dbReference type="GO" id="GO:0090730">
    <property type="term" value="C:Las1 complex"/>
    <property type="evidence" value="ECO:0007669"/>
    <property type="project" value="InterPro"/>
</dbReference>
<dbReference type="EMBL" id="MDYN01000007">
    <property type="protein sequence ID" value="OQD86806.1"/>
    <property type="molecule type" value="Genomic_DNA"/>
</dbReference>
<dbReference type="InterPro" id="IPR007174">
    <property type="entry name" value="Las1"/>
</dbReference>
<accession>A0A1V6QD60</accession>
<feature type="compositionally biased region" description="Polar residues" evidence="1">
    <location>
        <begin position="360"/>
        <end position="377"/>
    </location>
</feature>
<name>A0A1V6QD60_9EURO</name>
<evidence type="ECO:0000256" key="1">
    <source>
        <dbReference type="SAM" id="MobiDB-lite"/>
    </source>
</evidence>
<proteinExistence type="predicted"/>
<protein>
    <submittedName>
        <fullName evidence="2">Uncharacterized protein</fullName>
    </submittedName>
</protein>
<dbReference type="PANTHER" id="PTHR15002">
    <property type="entry name" value="RIBOSOMAL BIOGENESIS PROTEIN LAS1L"/>
    <property type="match status" value="1"/>
</dbReference>
<feature type="compositionally biased region" description="Basic residues" evidence="1">
    <location>
        <begin position="347"/>
        <end position="359"/>
    </location>
</feature>
<dbReference type="OrthoDB" id="515692at2759"/>
<dbReference type="GO" id="GO:0004519">
    <property type="term" value="F:endonuclease activity"/>
    <property type="evidence" value="ECO:0007669"/>
    <property type="project" value="InterPro"/>
</dbReference>
<dbReference type="AlphaFoldDB" id="A0A1V6QD60"/>
<dbReference type="Pfam" id="PF04031">
    <property type="entry name" value="Las1"/>
    <property type="match status" value="1"/>
</dbReference>
<feature type="region of interest" description="Disordered" evidence="1">
    <location>
        <begin position="340"/>
        <end position="377"/>
    </location>
</feature>
<gene>
    <name evidence="2" type="ORF">PENANT_c007G04565</name>
</gene>
<keyword evidence="3" id="KW-1185">Reference proteome</keyword>
<dbReference type="PANTHER" id="PTHR15002:SF0">
    <property type="entry name" value="RIBOSOMAL BIOGENESIS PROTEIN LAS1L"/>
    <property type="match status" value="1"/>
</dbReference>
<dbReference type="GO" id="GO:0030687">
    <property type="term" value="C:preribosome, large subunit precursor"/>
    <property type="evidence" value="ECO:0007669"/>
    <property type="project" value="TreeGrafter"/>
</dbReference>